<accession>A0A1J1HGY7</accession>
<evidence type="ECO:0000256" key="1">
    <source>
        <dbReference type="SAM" id="SignalP"/>
    </source>
</evidence>
<reference evidence="2 3" key="1">
    <citation type="submission" date="2015-04" db="EMBL/GenBank/DDBJ databases">
        <authorList>
            <person name="Syromyatnikov M.Y."/>
            <person name="Popov V.N."/>
        </authorList>
    </citation>
    <scope>NUCLEOTIDE SEQUENCE [LARGE SCALE GENOMIC DNA]</scope>
</reference>
<feature type="signal peptide" evidence="1">
    <location>
        <begin position="1"/>
        <end position="17"/>
    </location>
</feature>
<keyword evidence="1" id="KW-0732">Signal</keyword>
<organism evidence="2 3">
    <name type="scientific">Clunio marinus</name>
    <dbReference type="NCBI Taxonomy" id="568069"/>
    <lineage>
        <taxon>Eukaryota</taxon>
        <taxon>Metazoa</taxon>
        <taxon>Ecdysozoa</taxon>
        <taxon>Arthropoda</taxon>
        <taxon>Hexapoda</taxon>
        <taxon>Insecta</taxon>
        <taxon>Pterygota</taxon>
        <taxon>Neoptera</taxon>
        <taxon>Endopterygota</taxon>
        <taxon>Diptera</taxon>
        <taxon>Nematocera</taxon>
        <taxon>Chironomoidea</taxon>
        <taxon>Chironomidae</taxon>
        <taxon>Clunio</taxon>
    </lineage>
</organism>
<sequence>MKVLAIVFFVAVAAVCAVPVDETNKQDNVDTVVVLEDDSSLDVADIDGGLVREKRQFGGYGGYGGRGGYGGYGRGGYGGYGGYGRGGYGGYGRGGYGGYGGYGRGGYGGYGFGR</sequence>
<name>A0A1J1HGY7_9DIPT</name>
<dbReference type="AlphaFoldDB" id="A0A1J1HGY7"/>
<dbReference type="EMBL" id="CVRI01000002">
    <property type="protein sequence ID" value="CRK86818.1"/>
    <property type="molecule type" value="Genomic_DNA"/>
</dbReference>
<evidence type="ECO:0000313" key="2">
    <source>
        <dbReference type="EMBL" id="CRK86818.1"/>
    </source>
</evidence>
<feature type="chain" id="PRO_5013017926" evidence="1">
    <location>
        <begin position="18"/>
        <end position="114"/>
    </location>
</feature>
<gene>
    <name evidence="2" type="ORF">CLUMA_CG000647</name>
</gene>
<dbReference type="Proteomes" id="UP000183832">
    <property type="component" value="Unassembled WGS sequence"/>
</dbReference>
<keyword evidence="3" id="KW-1185">Reference proteome</keyword>
<evidence type="ECO:0000313" key="3">
    <source>
        <dbReference type="Proteomes" id="UP000183832"/>
    </source>
</evidence>
<protein>
    <submittedName>
        <fullName evidence="2">CLUMA_CG000647, isoform A</fullName>
    </submittedName>
</protein>
<proteinExistence type="predicted"/>